<organism evidence="2 3">
    <name type="scientific">Thioalkalivibrio sulfidiphilus (strain HL-EbGR7)</name>
    <dbReference type="NCBI Taxonomy" id="396588"/>
    <lineage>
        <taxon>Bacteria</taxon>
        <taxon>Pseudomonadati</taxon>
        <taxon>Pseudomonadota</taxon>
        <taxon>Gammaproteobacteria</taxon>
        <taxon>Chromatiales</taxon>
        <taxon>Ectothiorhodospiraceae</taxon>
        <taxon>Thioalkalivibrio</taxon>
    </lineage>
</organism>
<dbReference type="Proteomes" id="UP000002383">
    <property type="component" value="Chromosome"/>
</dbReference>
<evidence type="ECO:0000313" key="3">
    <source>
        <dbReference type="Proteomes" id="UP000002383"/>
    </source>
</evidence>
<accession>B8GUQ7</accession>
<dbReference type="RefSeq" id="WP_012636907.1">
    <property type="nucleotide sequence ID" value="NC_011901.1"/>
</dbReference>
<keyword evidence="3" id="KW-1185">Reference proteome</keyword>
<dbReference type="STRING" id="396588.Tgr7_0320"/>
<dbReference type="EMBL" id="CP001339">
    <property type="protein sequence ID" value="ACL71418.1"/>
    <property type="molecule type" value="Genomic_DNA"/>
</dbReference>
<dbReference type="SUPFAM" id="SSF55298">
    <property type="entry name" value="YjgF-like"/>
    <property type="match status" value="1"/>
</dbReference>
<feature type="domain" description="Chorismatase FkbO/Hyg5-like N-terminal" evidence="1">
    <location>
        <begin position="56"/>
        <end position="178"/>
    </location>
</feature>
<sequence length="324" mass="35304">MSQPPLKAQLVPSRDAVAEGALLARVDYGRETGIDPEDPSRVTVGLPPFGTEQASELLRTPQAVTRGEQDGIGFARSEDLLFARVFIADSQDMQQAAEQAYLRLLRFHTAMGYPALLRIWNFFDRLLEPAVDPTLDRYQAFCAGRQQALEALQIDGSALPAATAIGTATPGFLVYLLAAREPGIQIENPRQVSAYHYPPDYGPKSPTFARATLKPWPARTQLYISGTASIVGHASLHAGKPAAQMDEIINNLGALIDKVRNDHGLALHGPGDLSLLKVYVKREADLPAIRARLTARIGDHPAVLFLHGDVCRKELLVEIEGLYA</sequence>
<name>B8GUQ7_THISH</name>
<reference evidence="2 3" key="1">
    <citation type="journal article" date="2011" name="Stand. Genomic Sci.">
        <title>Complete genome sequence of 'Thioalkalivibrio sulfidophilus' HL-EbGr7.</title>
        <authorList>
            <person name="Muyzer G."/>
            <person name="Sorokin D.Y."/>
            <person name="Mavromatis K."/>
            <person name="Lapidus A."/>
            <person name="Clum A."/>
            <person name="Ivanova N."/>
            <person name="Pati A."/>
            <person name="d'Haeseleer P."/>
            <person name="Woyke T."/>
            <person name="Kyrpides N.C."/>
        </authorList>
    </citation>
    <scope>NUCLEOTIDE SEQUENCE [LARGE SCALE GENOMIC DNA]</scope>
    <source>
        <strain evidence="2 3">HL-EbGR7</strain>
    </source>
</reference>
<dbReference type="KEGG" id="tgr:Tgr7_0320"/>
<evidence type="ECO:0000259" key="1">
    <source>
        <dbReference type="Pfam" id="PF21168"/>
    </source>
</evidence>
<dbReference type="HOGENOM" id="CLU_060951_0_0_6"/>
<dbReference type="OrthoDB" id="1114505at2"/>
<dbReference type="Pfam" id="PF21168">
    <property type="entry name" value="FkbO_Hyg5-like_N"/>
    <property type="match status" value="1"/>
</dbReference>
<dbReference type="eggNOG" id="COG0251">
    <property type="taxonomic scope" value="Bacteria"/>
</dbReference>
<evidence type="ECO:0000313" key="2">
    <source>
        <dbReference type="EMBL" id="ACL71418.1"/>
    </source>
</evidence>
<dbReference type="InterPro" id="IPR049368">
    <property type="entry name" value="FkbO_Hyg5-like_N"/>
</dbReference>
<dbReference type="AlphaFoldDB" id="B8GUQ7"/>
<dbReference type="CDD" id="cd06153">
    <property type="entry name" value="YjgF_YER057c_UK114_like_5"/>
    <property type="match status" value="1"/>
</dbReference>
<dbReference type="InterPro" id="IPR035959">
    <property type="entry name" value="RutC-like_sf"/>
</dbReference>
<protein>
    <recommendedName>
        <fullName evidence="1">Chorismatase FkbO/Hyg5-like N-terminal domain-containing protein</fullName>
    </recommendedName>
</protein>
<gene>
    <name evidence="2" type="ordered locus">Tgr7_0320</name>
</gene>
<dbReference type="Gene3D" id="3.30.1330.40">
    <property type="entry name" value="RutC-like"/>
    <property type="match status" value="1"/>
</dbReference>
<proteinExistence type="predicted"/>